<comment type="similarity">
    <text evidence="1">Belongs to the LOR family.</text>
</comment>
<dbReference type="PANTHER" id="PTHR31087">
    <property type="match status" value="1"/>
</dbReference>
<dbReference type="OrthoDB" id="652749at2759"/>
<dbReference type="STRING" id="1504633.A0A2T7EZY8"/>
<dbReference type="InterPro" id="IPR038595">
    <property type="entry name" value="LOR_sf"/>
</dbReference>
<dbReference type="Gene3D" id="2.40.160.200">
    <property type="entry name" value="LURP1-related"/>
    <property type="match status" value="1"/>
</dbReference>
<accession>A0A2T7EZY8</accession>
<dbReference type="PANTHER" id="PTHR31087:SF142">
    <property type="entry name" value="OS07G0672600 PROTEIN"/>
    <property type="match status" value="1"/>
</dbReference>
<evidence type="ECO:0000313" key="3">
    <source>
        <dbReference type="Proteomes" id="UP000244336"/>
    </source>
</evidence>
<dbReference type="Gramene" id="PUZ73385">
    <property type="protein sequence ID" value="PUZ73385"/>
    <property type="gene ID" value="GQ55_2G469900"/>
</dbReference>
<reference evidence="2 3" key="1">
    <citation type="submission" date="2018-04" db="EMBL/GenBank/DDBJ databases">
        <title>WGS assembly of Panicum hallii var. hallii HAL2.</title>
        <authorList>
            <person name="Lovell J."/>
            <person name="Jenkins J."/>
            <person name="Lowry D."/>
            <person name="Mamidi S."/>
            <person name="Sreedasyam A."/>
            <person name="Weng X."/>
            <person name="Barry K."/>
            <person name="Bonette J."/>
            <person name="Campitelli B."/>
            <person name="Daum C."/>
            <person name="Gordon S."/>
            <person name="Gould B."/>
            <person name="Lipzen A."/>
            <person name="MacQueen A."/>
            <person name="Palacio-Mejia J."/>
            <person name="Plott C."/>
            <person name="Shakirov E."/>
            <person name="Shu S."/>
            <person name="Yoshinaga Y."/>
            <person name="Zane M."/>
            <person name="Rokhsar D."/>
            <person name="Grimwood J."/>
            <person name="Schmutz J."/>
            <person name="Juenger T."/>
        </authorList>
    </citation>
    <scope>NUCLEOTIDE SEQUENCE [LARGE SCALE GENOMIC DNA]</scope>
    <source>
        <strain evidence="3">cv. HAL2</strain>
    </source>
</reference>
<dbReference type="InterPro" id="IPR025659">
    <property type="entry name" value="Tubby-like_C"/>
</dbReference>
<dbReference type="EMBL" id="CM009750">
    <property type="protein sequence ID" value="PUZ73385.1"/>
    <property type="molecule type" value="Genomic_DNA"/>
</dbReference>
<name>A0A2T7EZY8_9POAL</name>
<evidence type="ECO:0000256" key="1">
    <source>
        <dbReference type="ARBA" id="ARBA00005437"/>
    </source>
</evidence>
<dbReference type="AlphaFoldDB" id="A0A2T7EZY8"/>
<organism evidence="2 3">
    <name type="scientific">Panicum hallii var. hallii</name>
    <dbReference type="NCBI Taxonomy" id="1504633"/>
    <lineage>
        <taxon>Eukaryota</taxon>
        <taxon>Viridiplantae</taxon>
        <taxon>Streptophyta</taxon>
        <taxon>Embryophyta</taxon>
        <taxon>Tracheophyta</taxon>
        <taxon>Spermatophyta</taxon>
        <taxon>Magnoliopsida</taxon>
        <taxon>Liliopsida</taxon>
        <taxon>Poales</taxon>
        <taxon>Poaceae</taxon>
        <taxon>PACMAD clade</taxon>
        <taxon>Panicoideae</taxon>
        <taxon>Panicodae</taxon>
        <taxon>Paniceae</taxon>
        <taxon>Panicinae</taxon>
        <taxon>Panicum</taxon>
        <taxon>Panicum sect. Panicum</taxon>
    </lineage>
</organism>
<dbReference type="SUPFAM" id="SSF54518">
    <property type="entry name" value="Tubby C-terminal domain-like"/>
    <property type="match status" value="1"/>
</dbReference>
<evidence type="ECO:0000313" key="2">
    <source>
        <dbReference type="EMBL" id="PUZ73385.1"/>
    </source>
</evidence>
<evidence type="ECO:0008006" key="4">
    <source>
        <dbReference type="Google" id="ProtNLM"/>
    </source>
</evidence>
<proteinExistence type="inferred from homology"/>
<sequence>MAPRVHSSSPASSPSPAACTGEQRKVFTVWMKSLVLNGHGCTVYDSGGGIVYRVDNYGSRCSGSVCLMDLDGAVVLNVVKKKLAVGRWEGYKWRGQRQEPRPWFTVTRPVRPFRGWSHGRPASSSSCEFRCDSTGRVTRYTIADECRAGSGKQGCSIVDEATGLVVAEVKRKVTASGVALGEDVLSLVVQPGTDPATSTARVRPHEPKHVKRSGQALFVRVDCHVVHGF</sequence>
<gene>
    <name evidence="2" type="ORF">GQ55_2G469900</name>
</gene>
<keyword evidence="3" id="KW-1185">Reference proteome</keyword>
<dbReference type="Proteomes" id="UP000244336">
    <property type="component" value="Chromosome 2"/>
</dbReference>
<dbReference type="Pfam" id="PF04525">
    <property type="entry name" value="LOR"/>
    <property type="match status" value="1"/>
</dbReference>
<protein>
    <recommendedName>
        <fullName evidence="4">Protein LURP-one-related 11</fullName>
    </recommendedName>
</protein>
<dbReference type="InterPro" id="IPR007612">
    <property type="entry name" value="LOR"/>
</dbReference>